<gene>
    <name evidence="1" type="ORF">M408DRAFT_331809</name>
</gene>
<proteinExistence type="predicted"/>
<dbReference type="EMBL" id="KN824325">
    <property type="protein sequence ID" value="KIM24270.1"/>
    <property type="molecule type" value="Genomic_DNA"/>
</dbReference>
<reference evidence="1 2" key="1">
    <citation type="submission" date="2014-04" db="EMBL/GenBank/DDBJ databases">
        <authorList>
            <consortium name="DOE Joint Genome Institute"/>
            <person name="Kuo A."/>
            <person name="Zuccaro A."/>
            <person name="Kohler A."/>
            <person name="Nagy L.G."/>
            <person name="Floudas D."/>
            <person name="Copeland A."/>
            <person name="Barry K.W."/>
            <person name="Cichocki N."/>
            <person name="Veneault-Fourrey C."/>
            <person name="LaButti K."/>
            <person name="Lindquist E.A."/>
            <person name="Lipzen A."/>
            <person name="Lundell T."/>
            <person name="Morin E."/>
            <person name="Murat C."/>
            <person name="Sun H."/>
            <person name="Tunlid A."/>
            <person name="Henrissat B."/>
            <person name="Grigoriev I.V."/>
            <person name="Hibbett D.S."/>
            <person name="Martin F."/>
            <person name="Nordberg H.P."/>
            <person name="Cantor M.N."/>
            <person name="Hua S.X."/>
        </authorList>
    </citation>
    <scope>NUCLEOTIDE SEQUENCE [LARGE SCALE GENOMIC DNA]</scope>
    <source>
        <strain evidence="1 2">MAFF 305830</strain>
    </source>
</reference>
<reference evidence="2" key="2">
    <citation type="submission" date="2015-01" db="EMBL/GenBank/DDBJ databases">
        <title>Evolutionary Origins and Diversification of the Mycorrhizal Mutualists.</title>
        <authorList>
            <consortium name="DOE Joint Genome Institute"/>
            <consortium name="Mycorrhizal Genomics Consortium"/>
            <person name="Kohler A."/>
            <person name="Kuo A."/>
            <person name="Nagy L.G."/>
            <person name="Floudas D."/>
            <person name="Copeland A."/>
            <person name="Barry K.W."/>
            <person name="Cichocki N."/>
            <person name="Veneault-Fourrey C."/>
            <person name="LaButti K."/>
            <person name="Lindquist E.A."/>
            <person name="Lipzen A."/>
            <person name="Lundell T."/>
            <person name="Morin E."/>
            <person name="Murat C."/>
            <person name="Riley R."/>
            <person name="Ohm R."/>
            <person name="Sun H."/>
            <person name="Tunlid A."/>
            <person name="Henrissat B."/>
            <person name="Grigoriev I.V."/>
            <person name="Hibbett D.S."/>
            <person name="Martin F."/>
        </authorList>
    </citation>
    <scope>NUCLEOTIDE SEQUENCE [LARGE SCALE GENOMIC DNA]</scope>
    <source>
        <strain evidence="2">MAFF 305830</strain>
    </source>
</reference>
<sequence>MVNFSFTLTSLSRVSKVRDQLNKIGNFFVSRNLFLLFRRTVEFLLAERAHRDQLLALVSRVKQAIVETGHISMQDPSTHDRRRAQVQILQDALLRLNGIQPTSVNQPEEEQAIALDETEFVALFNLAPEKRTDPTEVYDMINPDPTPIIPPDYIQTCRALLNYLRGEKGLAKPDVWVRRMARHALTKDGISWKWVHPNKKVQGHLEFVDRARCNFVDYIVVLKHQNDKDIPVPVAITEPDEPCCSQNDCGTVQKHLGTLWAPCNIYVAKRIQYNEGEVPEDVTDRPFHTEQFASRHNDLCAYVS</sequence>
<evidence type="ECO:0000313" key="1">
    <source>
        <dbReference type="EMBL" id="KIM24270.1"/>
    </source>
</evidence>
<accession>A0A0C3AHZ8</accession>
<keyword evidence="2" id="KW-1185">Reference proteome</keyword>
<dbReference type="HOGENOM" id="CLU_085463_0_0_1"/>
<evidence type="ECO:0000313" key="2">
    <source>
        <dbReference type="Proteomes" id="UP000054097"/>
    </source>
</evidence>
<protein>
    <submittedName>
        <fullName evidence="1">Uncharacterized protein</fullName>
    </submittedName>
</protein>
<dbReference type="Proteomes" id="UP000054097">
    <property type="component" value="Unassembled WGS sequence"/>
</dbReference>
<name>A0A0C3AHZ8_SERVB</name>
<organism evidence="1 2">
    <name type="scientific">Serendipita vermifera MAFF 305830</name>
    <dbReference type="NCBI Taxonomy" id="933852"/>
    <lineage>
        <taxon>Eukaryota</taxon>
        <taxon>Fungi</taxon>
        <taxon>Dikarya</taxon>
        <taxon>Basidiomycota</taxon>
        <taxon>Agaricomycotina</taxon>
        <taxon>Agaricomycetes</taxon>
        <taxon>Sebacinales</taxon>
        <taxon>Serendipitaceae</taxon>
        <taxon>Serendipita</taxon>
    </lineage>
</organism>
<dbReference type="AlphaFoldDB" id="A0A0C3AHZ8"/>